<keyword evidence="1" id="KW-1133">Transmembrane helix</keyword>
<dbReference type="HOGENOM" id="CLU_1155702_0_0_11"/>
<accession>Q1AUH0</accession>
<dbReference type="RefSeq" id="WP_011564973.1">
    <property type="nucleotide sequence ID" value="NC_008148.1"/>
</dbReference>
<dbReference type="Proteomes" id="UP000006637">
    <property type="component" value="Chromosome"/>
</dbReference>
<evidence type="ECO:0000313" key="3">
    <source>
        <dbReference type="Proteomes" id="UP000006637"/>
    </source>
</evidence>
<dbReference type="KEGG" id="rxy:Rxyl_2011"/>
<feature type="transmembrane region" description="Helical" evidence="1">
    <location>
        <begin position="174"/>
        <end position="197"/>
    </location>
</feature>
<evidence type="ECO:0000313" key="2">
    <source>
        <dbReference type="EMBL" id="ABG04958.1"/>
    </source>
</evidence>
<dbReference type="AlphaFoldDB" id="Q1AUH0"/>
<name>Q1AUH0_RUBXD</name>
<dbReference type="EMBL" id="CP000386">
    <property type="protein sequence ID" value="ABG04958.1"/>
    <property type="molecule type" value="Genomic_DNA"/>
</dbReference>
<keyword evidence="3" id="KW-1185">Reference proteome</keyword>
<keyword evidence="1" id="KW-0812">Transmembrane</keyword>
<dbReference type="OrthoDB" id="5245068at2"/>
<keyword evidence="1" id="KW-0472">Membrane</keyword>
<proteinExistence type="predicted"/>
<feature type="transmembrane region" description="Helical" evidence="1">
    <location>
        <begin position="90"/>
        <end position="109"/>
    </location>
</feature>
<feature type="transmembrane region" description="Helical" evidence="1">
    <location>
        <begin position="147"/>
        <end position="168"/>
    </location>
</feature>
<organism evidence="2 3">
    <name type="scientific">Rubrobacter xylanophilus (strain DSM 9941 / JCM 11954 / NBRC 16129 / PRD-1)</name>
    <dbReference type="NCBI Taxonomy" id="266117"/>
    <lineage>
        <taxon>Bacteria</taxon>
        <taxon>Bacillati</taxon>
        <taxon>Actinomycetota</taxon>
        <taxon>Rubrobacteria</taxon>
        <taxon>Rubrobacterales</taxon>
        <taxon>Rubrobacteraceae</taxon>
        <taxon>Rubrobacter</taxon>
    </lineage>
</organism>
<feature type="transmembrane region" description="Helical" evidence="1">
    <location>
        <begin position="21"/>
        <end position="46"/>
    </location>
</feature>
<sequence>MASRGEERGGLSPRTRRAFGCVTWVYMATLAFLAAASLLFMPFWFFGGWNVFSLLEGPAFFATLLFLPAMVLGAALGLRTRRSGRRAATRAGAAVGAVVGWLGGAFVVWLEVLGEGAGPAAYAFLPPAALSGALLLYALFSGDLRRGARLVAAAALLAAACGAFVLALGGSWLAAASAAVSGLSGAAAGWVGGFGYARAGGKEMLPPGEGG</sequence>
<reference evidence="2 3" key="1">
    <citation type="submission" date="2006-06" db="EMBL/GenBank/DDBJ databases">
        <title>Complete sequence of Rubrobacter xylanophilus DSM 9941.</title>
        <authorList>
            <consortium name="US DOE Joint Genome Institute"/>
            <person name="Copeland A."/>
            <person name="Lucas S."/>
            <person name="Lapidus A."/>
            <person name="Barry K."/>
            <person name="Detter J.C."/>
            <person name="Glavina del Rio T."/>
            <person name="Hammon N."/>
            <person name="Israni S."/>
            <person name="Dalin E."/>
            <person name="Tice H."/>
            <person name="Pitluck S."/>
            <person name="Munk A.C."/>
            <person name="Brettin T."/>
            <person name="Bruce D."/>
            <person name="Han C."/>
            <person name="Tapia R."/>
            <person name="Gilna P."/>
            <person name="Schmutz J."/>
            <person name="Larimer F."/>
            <person name="Land M."/>
            <person name="Hauser L."/>
            <person name="Kyrpides N."/>
            <person name="Lykidis A."/>
            <person name="da Costa M.S."/>
            <person name="Rainey F.A."/>
            <person name="Empadinhas N."/>
            <person name="Jolivet E."/>
            <person name="Battista J.R."/>
            <person name="Richardson P."/>
        </authorList>
    </citation>
    <scope>NUCLEOTIDE SEQUENCE [LARGE SCALE GENOMIC DNA]</scope>
    <source>
        <strain evidence="3">DSM 9941 / JCM 11954 / NBRC 16129 / PRD-1</strain>
    </source>
</reference>
<evidence type="ECO:0000256" key="1">
    <source>
        <dbReference type="SAM" id="Phobius"/>
    </source>
</evidence>
<dbReference type="STRING" id="266117.Rxyl_2011"/>
<feature type="transmembrane region" description="Helical" evidence="1">
    <location>
        <begin position="121"/>
        <end position="140"/>
    </location>
</feature>
<protein>
    <submittedName>
        <fullName evidence="2">Uncharacterized protein</fullName>
    </submittedName>
</protein>
<gene>
    <name evidence="2" type="ordered locus">Rxyl_2011</name>
</gene>
<feature type="transmembrane region" description="Helical" evidence="1">
    <location>
        <begin position="58"/>
        <end position="78"/>
    </location>
</feature>